<feature type="domain" description="C-type lectin" evidence="2">
    <location>
        <begin position="371"/>
        <end position="440"/>
    </location>
</feature>
<dbReference type="Proteomes" id="UP001208570">
    <property type="component" value="Unassembled WGS sequence"/>
</dbReference>
<dbReference type="InterPro" id="IPR005135">
    <property type="entry name" value="Endo/exonuclease/phosphatase"/>
</dbReference>
<comment type="caution">
    <text evidence="3">The sequence shown here is derived from an EMBL/GenBank/DDBJ whole genome shotgun (WGS) entry which is preliminary data.</text>
</comment>
<name>A0AAD9MNM4_9ANNE</name>
<dbReference type="InterPro" id="IPR016187">
    <property type="entry name" value="CTDL_fold"/>
</dbReference>
<evidence type="ECO:0000313" key="4">
    <source>
        <dbReference type="Proteomes" id="UP001208570"/>
    </source>
</evidence>
<dbReference type="InterPro" id="IPR001304">
    <property type="entry name" value="C-type_lectin-like"/>
</dbReference>
<accession>A0AAD9MNM4</accession>
<evidence type="ECO:0000256" key="1">
    <source>
        <dbReference type="ARBA" id="ARBA00023157"/>
    </source>
</evidence>
<dbReference type="Pfam" id="PF00059">
    <property type="entry name" value="Lectin_C"/>
    <property type="match status" value="1"/>
</dbReference>
<organism evidence="3 4">
    <name type="scientific">Paralvinella palmiformis</name>
    <dbReference type="NCBI Taxonomy" id="53620"/>
    <lineage>
        <taxon>Eukaryota</taxon>
        <taxon>Metazoa</taxon>
        <taxon>Spiralia</taxon>
        <taxon>Lophotrochozoa</taxon>
        <taxon>Annelida</taxon>
        <taxon>Polychaeta</taxon>
        <taxon>Sedentaria</taxon>
        <taxon>Canalipalpata</taxon>
        <taxon>Terebellida</taxon>
        <taxon>Terebelliformia</taxon>
        <taxon>Alvinellidae</taxon>
        <taxon>Paralvinella</taxon>
    </lineage>
</organism>
<keyword evidence="1" id="KW-1015">Disulfide bond</keyword>
<dbReference type="InterPro" id="IPR018378">
    <property type="entry name" value="C-type_lectin_CS"/>
</dbReference>
<dbReference type="Gene3D" id="3.60.10.10">
    <property type="entry name" value="Endonuclease/exonuclease/phosphatase"/>
    <property type="match status" value="1"/>
</dbReference>
<dbReference type="PANTHER" id="PTHR46670:SF3">
    <property type="entry name" value="ENDONUCLEASE_EXONUCLEASE_PHOSPHATASE DOMAIN-CONTAINING PROTEIN"/>
    <property type="match status" value="1"/>
</dbReference>
<dbReference type="Pfam" id="PF14529">
    <property type="entry name" value="Exo_endo_phos_2"/>
    <property type="match status" value="1"/>
</dbReference>
<evidence type="ECO:0000259" key="2">
    <source>
        <dbReference type="PROSITE" id="PS50041"/>
    </source>
</evidence>
<dbReference type="EMBL" id="JAODUP010001546">
    <property type="protein sequence ID" value="KAK2139945.1"/>
    <property type="molecule type" value="Genomic_DNA"/>
</dbReference>
<dbReference type="GO" id="GO:0003824">
    <property type="term" value="F:catalytic activity"/>
    <property type="evidence" value="ECO:0007669"/>
    <property type="project" value="InterPro"/>
</dbReference>
<dbReference type="Gene3D" id="3.10.100.10">
    <property type="entry name" value="Mannose-Binding Protein A, subunit A"/>
    <property type="match status" value="1"/>
</dbReference>
<proteinExistence type="predicted"/>
<sequence>MDLDVLVITETWLTGNVSDQKLVGDVTPVGYSFHHAARIHKKAIIYRLHPTKKNGLKAADFFKEFSGFVDSLATNSGHLLILGDFNIHWDCQRNADTKQLADILRSANLRQHVQERTHRHGHILDLVISRDDDNLIKGVSMSSMLSDHFLVDINVSLQKQYVSAKVISYRRYKSIDKEAFLADLRFSSLVLDPPDDVDHLVDLNDNTLRDIVDQHAPLRTKEMPSRPMLPWYNKNIQAAKRHRRLKDMFGLSGKVLEWFRSYLEQRSQRVSVHALVSFASHITSCPSDDHCHRQTFIELSDRSYAGGVLLREGPWPVRKCRRLCHQYLECSIFSIRWLDDEFGICNIYNGVLNSTRIVQKQGVSLYSDFRIWLGMRKPVNFSDVYDFRYYSDGMPIKFEYWLSDNPNNENNHEYCVLTKPEYDHRWKDVSCTLSRNLICQL</sequence>
<dbReference type="PROSITE" id="PS00615">
    <property type="entry name" value="C_TYPE_LECTIN_1"/>
    <property type="match status" value="1"/>
</dbReference>
<dbReference type="SUPFAM" id="SSF56436">
    <property type="entry name" value="C-type lectin-like"/>
    <property type="match status" value="1"/>
</dbReference>
<dbReference type="PROSITE" id="PS50041">
    <property type="entry name" value="C_TYPE_LECTIN_2"/>
    <property type="match status" value="1"/>
</dbReference>
<keyword evidence="4" id="KW-1185">Reference proteome</keyword>
<gene>
    <name evidence="3" type="ORF">LSH36_1546g00012</name>
</gene>
<dbReference type="InterPro" id="IPR016186">
    <property type="entry name" value="C-type_lectin-like/link_sf"/>
</dbReference>
<dbReference type="AlphaFoldDB" id="A0AAD9MNM4"/>
<evidence type="ECO:0000313" key="3">
    <source>
        <dbReference type="EMBL" id="KAK2139945.1"/>
    </source>
</evidence>
<dbReference type="PANTHER" id="PTHR46670">
    <property type="entry name" value="ENDO/EXONUCLEASE/PHOSPHATASE DOMAIN-CONTAINING PROTEIN"/>
    <property type="match status" value="1"/>
</dbReference>
<protein>
    <recommendedName>
        <fullName evidence="2">C-type lectin domain-containing protein</fullName>
    </recommendedName>
</protein>
<reference evidence="3" key="1">
    <citation type="journal article" date="2023" name="Mol. Biol. Evol.">
        <title>Third-Generation Sequencing Reveals the Adaptive Role of the Epigenome in Three Deep-Sea Polychaetes.</title>
        <authorList>
            <person name="Perez M."/>
            <person name="Aroh O."/>
            <person name="Sun Y."/>
            <person name="Lan Y."/>
            <person name="Juniper S.K."/>
            <person name="Young C.R."/>
            <person name="Angers B."/>
            <person name="Qian P.Y."/>
        </authorList>
    </citation>
    <scope>NUCLEOTIDE SEQUENCE</scope>
    <source>
        <strain evidence="3">P08H-3</strain>
    </source>
</reference>
<dbReference type="InterPro" id="IPR036691">
    <property type="entry name" value="Endo/exonu/phosph_ase_sf"/>
</dbReference>
<dbReference type="SUPFAM" id="SSF56219">
    <property type="entry name" value="DNase I-like"/>
    <property type="match status" value="1"/>
</dbReference>